<evidence type="ECO:0000313" key="4">
    <source>
        <dbReference type="Proteomes" id="UP001207605"/>
    </source>
</evidence>
<dbReference type="InterPro" id="IPR011067">
    <property type="entry name" value="Plasmid_toxin/cell-grow_inhib"/>
</dbReference>
<evidence type="ECO:0000313" key="3">
    <source>
        <dbReference type="EMBL" id="MCU6699157.1"/>
    </source>
</evidence>
<dbReference type="RefSeq" id="WP_147567703.1">
    <property type="nucleotide sequence ID" value="NZ_JAOQJV010000002.1"/>
</dbReference>
<dbReference type="Pfam" id="PF02452">
    <property type="entry name" value="PemK_toxin"/>
    <property type="match status" value="1"/>
</dbReference>
<accession>A0ABT2S3Z4</accession>
<name>A0ABT2S3Z4_9FIRM</name>
<keyword evidence="4" id="KW-1185">Reference proteome</keyword>
<dbReference type="Gene3D" id="2.30.30.110">
    <property type="match status" value="1"/>
</dbReference>
<comment type="similarity">
    <text evidence="1">Belongs to the PemK/MazF family.</text>
</comment>
<proteinExistence type="inferred from homology"/>
<gene>
    <name evidence="3" type="ORF">OCV65_02745</name>
</gene>
<comment type="caution">
    <text evidence="3">The sequence shown here is derived from an EMBL/GenBank/DDBJ whole genome shotgun (WGS) entry which is preliminary data.</text>
</comment>
<reference evidence="3 4" key="1">
    <citation type="journal article" date="2021" name="ISME Commun">
        <title>Automated analysis of genomic sequences facilitates high-throughput and comprehensive description of bacteria.</title>
        <authorList>
            <person name="Hitch T.C.A."/>
        </authorList>
    </citation>
    <scope>NUCLEOTIDE SEQUENCE [LARGE SCALE GENOMIC DNA]</scope>
    <source>
        <strain evidence="3 4">Sanger_02</strain>
    </source>
</reference>
<protein>
    <submittedName>
        <fullName evidence="3">Type II toxin-antitoxin system PemK/MazF family toxin</fullName>
    </submittedName>
</protein>
<dbReference type="Proteomes" id="UP001207605">
    <property type="component" value="Unassembled WGS sequence"/>
</dbReference>
<dbReference type="PANTHER" id="PTHR33988:SF2">
    <property type="entry name" value="ENDORIBONUCLEASE MAZF"/>
    <property type="match status" value="1"/>
</dbReference>
<dbReference type="PANTHER" id="PTHR33988">
    <property type="entry name" value="ENDORIBONUCLEASE MAZF-RELATED"/>
    <property type="match status" value="1"/>
</dbReference>
<evidence type="ECO:0000256" key="1">
    <source>
        <dbReference type="ARBA" id="ARBA00007521"/>
    </source>
</evidence>
<sequence length="152" mass="16894">MAYYMNKSVPAKRGDIFYISNSKCYATDPSNTEGRPAIVVSSDKLNEHADVVEVVYLTTKEKRLMPTHAEVLCKIPSTALCETIYTVNKDRLGDFVRTCTDKEMEGVNAGILCSLGIAAPVVDGEPVDNSVTVERNLYKHLYEDLLNKVMAR</sequence>
<evidence type="ECO:0000256" key="2">
    <source>
        <dbReference type="ARBA" id="ARBA00022649"/>
    </source>
</evidence>
<dbReference type="SUPFAM" id="SSF50118">
    <property type="entry name" value="Cell growth inhibitor/plasmid maintenance toxic component"/>
    <property type="match status" value="1"/>
</dbReference>
<keyword evidence="2" id="KW-1277">Toxin-antitoxin system</keyword>
<dbReference type="EMBL" id="JAOQJV010000002">
    <property type="protein sequence ID" value="MCU6699157.1"/>
    <property type="molecule type" value="Genomic_DNA"/>
</dbReference>
<organism evidence="3 4">
    <name type="scientific">Dorea ammoniilytica</name>
    <dbReference type="NCBI Taxonomy" id="2981788"/>
    <lineage>
        <taxon>Bacteria</taxon>
        <taxon>Bacillati</taxon>
        <taxon>Bacillota</taxon>
        <taxon>Clostridia</taxon>
        <taxon>Lachnospirales</taxon>
        <taxon>Lachnospiraceae</taxon>
        <taxon>Dorea</taxon>
    </lineage>
</organism>
<dbReference type="InterPro" id="IPR003477">
    <property type="entry name" value="PemK-like"/>
</dbReference>